<sequence>MEDASLQSCRLRSTGRRSTPYVPQKKTLLNLQLLYLTTLLVLHLSIASHSAYASYNTPQVPIISPDLASRAIIDHPLYPPRVNYEILEPNDEESDPFELPEGAIFYPVHVTGNEQEKFNLMFFADEYTLNEYDKFEEDVERLKNDIISTNGSMSHVSDLLNIWATFVPSQQSGIGTHDRPLQGAALGLYRPGSELRAVYVKYPKRARRACKWFREGGAGKGGCDQAILLGNDPLYGGLGGEFTIITASQVNGPQVLRHELGHSLISVGEEYDGVYSGVNSDKVKNLDKLKWKDLLSTPERARVEDAKMAVQAYPWWDLDSGLFNVTFNSAIIPENDNVSYPTALLRTSLSSISHPSHIHFTLNDESINLMPYFTKDLDGSLDRRWLDVQIPGLKAGENTIKVELTDEGKQAEAGQGGKMLTRLEVIEYGEEGRFNHTIGHIGAYPTFDIKGHVTLRPTNDEIGHMPDQ</sequence>
<name>A0A1B9J3G8_9TREE</name>
<accession>A0A1B9J3G8</accession>
<protein>
    <submittedName>
        <fullName evidence="1">Uncharacterized protein</fullName>
    </submittedName>
</protein>
<dbReference type="GO" id="GO:0008237">
    <property type="term" value="F:metallopeptidase activity"/>
    <property type="evidence" value="ECO:0007669"/>
    <property type="project" value="InterPro"/>
</dbReference>
<dbReference type="InterPro" id="IPR024079">
    <property type="entry name" value="MetalloPept_cat_dom_sf"/>
</dbReference>
<organism evidence="1 2">
    <name type="scientific">Kwoniella mangroviensis CBS 10435</name>
    <dbReference type="NCBI Taxonomy" id="1331196"/>
    <lineage>
        <taxon>Eukaryota</taxon>
        <taxon>Fungi</taxon>
        <taxon>Dikarya</taxon>
        <taxon>Basidiomycota</taxon>
        <taxon>Agaricomycotina</taxon>
        <taxon>Tremellomycetes</taxon>
        <taxon>Tremellales</taxon>
        <taxon>Cryptococcaceae</taxon>
        <taxon>Kwoniella</taxon>
    </lineage>
</organism>
<dbReference type="Proteomes" id="UP000092583">
    <property type="component" value="Unassembled WGS sequence"/>
</dbReference>
<keyword evidence="2" id="KW-1185">Reference proteome</keyword>
<proteinExistence type="predicted"/>
<dbReference type="AlphaFoldDB" id="A0A1B9J3G8"/>
<gene>
    <name evidence="1" type="ORF">L486_01999</name>
</gene>
<reference evidence="1 2" key="1">
    <citation type="submission" date="2013-07" db="EMBL/GenBank/DDBJ databases">
        <title>The Genome Sequence of Kwoniella mangroviensis CBS10435.</title>
        <authorList>
            <consortium name="The Broad Institute Genome Sequencing Platform"/>
            <person name="Cuomo C."/>
            <person name="Litvintseva A."/>
            <person name="Chen Y."/>
            <person name="Heitman J."/>
            <person name="Sun S."/>
            <person name="Springer D."/>
            <person name="Dromer F."/>
            <person name="Young S.K."/>
            <person name="Zeng Q."/>
            <person name="Gargeya S."/>
            <person name="Fitzgerald M."/>
            <person name="Abouelleil A."/>
            <person name="Alvarado L."/>
            <person name="Berlin A.M."/>
            <person name="Chapman S.B."/>
            <person name="Dewar J."/>
            <person name="Goldberg J."/>
            <person name="Griggs A."/>
            <person name="Gujja S."/>
            <person name="Hansen M."/>
            <person name="Howarth C."/>
            <person name="Imamovic A."/>
            <person name="Larimer J."/>
            <person name="McCowan C."/>
            <person name="Murphy C."/>
            <person name="Pearson M."/>
            <person name="Priest M."/>
            <person name="Roberts A."/>
            <person name="Saif S."/>
            <person name="Shea T."/>
            <person name="Sykes S."/>
            <person name="Wortman J."/>
            <person name="Nusbaum C."/>
            <person name="Birren B."/>
        </authorList>
    </citation>
    <scope>NUCLEOTIDE SEQUENCE [LARGE SCALE GENOMIC DNA]</scope>
    <source>
        <strain evidence="1 2">CBS 10435</strain>
    </source>
</reference>
<evidence type="ECO:0000313" key="1">
    <source>
        <dbReference type="EMBL" id="OCF62331.1"/>
    </source>
</evidence>
<reference evidence="2" key="2">
    <citation type="submission" date="2013-12" db="EMBL/GenBank/DDBJ databases">
        <title>Evolution of pathogenesis and genome organization in the Tremellales.</title>
        <authorList>
            <person name="Cuomo C."/>
            <person name="Litvintseva A."/>
            <person name="Heitman J."/>
            <person name="Chen Y."/>
            <person name="Sun S."/>
            <person name="Springer D."/>
            <person name="Dromer F."/>
            <person name="Young S."/>
            <person name="Zeng Q."/>
            <person name="Chapman S."/>
            <person name="Gujja S."/>
            <person name="Saif S."/>
            <person name="Birren B."/>
        </authorList>
    </citation>
    <scope>NUCLEOTIDE SEQUENCE [LARGE SCALE GENOMIC DNA]</scope>
    <source>
        <strain evidence="2">CBS 10435</strain>
    </source>
</reference>
<dbReference type="Pfam" id="PF09471">
    <property type="entry name" value="Peptidase_M64"/>
    <property type="match status" value="1"/>
</dbReference>
<dbReference type="EMBL" id="KI669459">
    <property type="protein sequence ID" value="OCF62331.1"/>
    <property type="molecule type" value="Genomic_DNA"/>
</dbReference>
<dbReference type="Gene3D" id="3.40.390.10">
    <property type="entry name" value="Collagenase (Catalytic Domain)"/>
    <property type="match status" value="1"/>
</dbReference>
<dbReference type="OrthoDB" id="2961863at2759"/>
<dbReference type="InterPro" id="IPR019026">
    <property type="entry name" value="Peptidase_M64_IgA"/>
</dbReference>
<evidence type="ECO:0000313" key="2">
    <source>
        <dbReference type="Proteomes" id="UP000092583"/>
    </source>
</evidence>